<dbReference type="AlphaFoldDB" id="A0A0M3V513"/>
<dbReference type="PATRIC" id="fig|224013.5.peg.2070"/>
<dbReference type="InterPro" id="IPR025351">
    <property type="entry name" value="Pvc16_N"/>
</dbReference>
<dbReference type="Proteomes" id="UP000062645">
    <property type="component" value="Chromosome"/>
</dbReference>
<sequence length="460" mass="50038">MANALAIAAVTAVLKDLLNNGLIDAQLDNDVTVTALPPDRIPVNQNGQNTTQLNLFLYQVTANPAWRNEGLPTYNARGDRVCNTPLALDLHYLLTAYGSQEFEAEILLGYAMQLLHENAILNRLAIQRTFSTEAVVTGSILPRSFQSLAAANLADQVEQIKIAPKYLDMEEMSHIWSALQANYRTSTAYHVSVVLIEGQQPTRSALPVQTSNIYVTPFQPPVIEEVTPQVSATGNTLTIRGTNLRRNLTQASFNNPAVADIDLPVGTNTFTDREIRLPLPSGLLAGVNTIQIIHPLDLGTPQEPHRGFESNLAAFILRPEIVNDGNTPPTYQIQYLPDQAAFDAAIPPDVASRLTRTITPPAMRLQINLEIADTQRTLLLLNQTNPGVEPAIAYNFPDAALLLPEGQTPANTPKAAQRSPTLVFAVPNILSSSYLVRVRVDGAESPLALATDPPHPQITI</sequence>
<evidence type="ECO:0000313" key="2">
    <source>
        <dbReference type="EMBL" id="ALF52897.1"/>
    </source>
</evidence>
<dbReference type="InterPro" id="IPR014756">
    <property type="entry name" value="Ig_E-set"/>
</dbReference>
<evidence type="ECO:0000313" key="3">
    <source>
        <dbReference type="Proteomes" id="UP000062645"/>
    </source>
</evidence>
<evidence type="ECO:0000259" key="1">
    <source>
        <dbReference type="Pfam" id="PF14065"/>
    </source>
</evidence>
<dbReference type="SUPFAM" id="SSF81296">
    <property type="entry name" value="E set domains"/>
    <property type="match status" value="1"/>
</dbReference>
<dbReference type="EMBL" id="CP012036">
    <property type="protein sequence ID" value="ALF52897.1"/>
    <property type="molecule type" value="Genomic_DNA"/>
</dbReference>
<name>A0A0M3V513_9NOSO</name>
<organism evidence="2 3">
    <name type="scientific">Nostoc piscinale CENA21</name>
    <dbReference type="NCBI Taxonomy" id="224013"/>
    <lineage>
        <taxon>Bacteria</taxon>
        <taxon>Bacillati</taxon>
        <taxon>Cyanobacteriota</taxon>
        <taxon>Cyanophyceae</taxon>
        <taxon>Nostocales</taxon>
        <taxon>Nostocaceae</taxon>
        <taxon>Nostoc</taxon>
    </lineage>
</organism>
<dbReference type="STRING" id="224013.ACX27_08560"/>
<dbReference type="Pfam" id="PF14065">
    <property type="entry name" value="Pvc16_N"/>
    <property type="match status" value="1"/>
</dbReference>
<dbReference type="OrthoDB" id="527247at2"/>
<reference evidence="3" key="1">
    <citation type="submission" date="2015-07" db="EMBL/GenBank/DDBJ databases">
        <title>Genome Of Nitrogen-Fixing Cyanobacterium Nostoc piscinale CENA21 From Solimoes/Amazon River Floodplain Sediments And Comparative Genomics To Uncover Biosynthetic Natural Products Potential.</title>
        <authorList>
            <person name="Leao T.F."/>
            <person name="Leao P.N."/>
            <person name="Guimaraes P.I."/>
            <person name="de Melo A.G.C."/>
            <person name="Ramos R.T.J."/>
            <person name="Silva A."/>
            <person name="Fiore M.F."/>
            <person name="Schneider M.P.C."/>
        </authorList>
    </citation>
    <scope>NUCLEOTIDE SEQUENCE [LARGE SCALE GENOMIC DNA]</scope>
    <source>
        <strain evidence="3">CENA21</strain>
    </source>
</reference>
<dbReference type="InterPro" id="IPR013783">
    <property type="entry name" value="Ig-like_fold"/>
</dbReference>
<dbReference type="RefSeq" id="WP_062290952.1">
    <property type="nucleotide sequence ID" value="NZ_CP012036.1"/>
</dbReference>
<proteinExistence type="predicted"/>
<reference evidence="2 3" key="2">
    <citation type="journal article" date="2016" name="Genome Announc.">
        <title>Draft Genome Sequence of the N2-Fixing Cyanobacterium Nostoc piscinale CENA21, Isolated from the Brazilian Amazon Floodplain.</title>
        <authorList>
            <person name="Leao T."/>
            <person name="Guimaraes P.I."/>
            <person name="de Melo A.G."/>
            <person name="Ramos R.T."/>
            <person name="Leao P.N."/>
            <person name="Silva A."/>
            <person name="Fiore M.F."/>
            <person name="Schneider M.P."/>
        </authorList>
    </citation>
    <scope>NUCLEOTIDE SEQUENCE [LARGE SCALE GENOMIC DNA]</scope>
    <source>
        <strain evidence="2 3">CENA21</strain>
    </source>
</reference>
<accession>A0A0M3V513</accession>
<dbReference type="Gene3D" id="2.60.40.10">
    <property type="entry name" value="Immunoglobulins"/>
    <property type="match status" value="1"/>
</dbReference>
<protein>
    <recommendedName>
        <fullName evidence="1">Pvc16 N-terminal domain-containing protein</fullName>
    </recommendedName>
</protein>
<keyword evidence="3" id="KW-1185">Reference proteome</keyword>
<feature type="domain" description="Pvc16 N-terminal" evidence="1">
    <location>
        <begin position="9"/>
        <end position="209"/>
    </location>
</feature>
<gene>
    <name evidence="2" type="ORF">ACX27_08560</name>
</gene>
<dbReference type="KEGG" id="npz:ACX27_08560"/>